<evidence type="ECO:0000313" key="2">
    <source>
        <dbReference type="EMBL" id="KAB1232558.1"/>
    </source>
</evidence>
<reference evidence="2 3" key="1">
    <citation type="journal article" date="2019" name="Stand. Genomic Sci.">
        <title>Draft Whole-Genome Sequence of a Novel Chryseobacterium viscerum Strain Isolated from Fresh Water at Dripping Springs, New Mexico.</title>
        <authorList>
            <person name="Kyndt J.A."/>
            <person name="Moore T.C."/>
        </authorList>
    </citation>
    <scope>NUCLEOTIDE SEQUENCE [LARGE SCALE GENOMIC DNA]</scope>
    <source>
        <strain evidence="2 3">DPS</strain>
    </source>
</reference>
<feature type="signal peptide" evidence="1">
    <location>
        <begin position="1"/>
        <end position="28"/>
    </location>
</feature>
<keyword evidence="3" id="KW-1185">Reference proteome</keyword>
<dbReference type="PROSITE" id="PS51257">
    <property type="entry name" value="PROKAR_LIPOPROTEIN"/>
    <property type="match status" value="1"/>
</dbReference>
<keyword evidence="1" id="KW-0732">Signal</keyword>
<name>A0A5N4BVT1_9FLAO</name>
<gene>
    <name evidence="2" type="ORF">F8D52_02005</name>
</gene>
<comment type="caution">
    <text evidence="2">The sequence shown here is derived from an EMBL/GenBank/DDBJ whole genome shotgun (WGS) entry which is preliminary data.</text>
</comment>
<organism evidence="2 3">
    <name type="scientific">Chryseobacterium viscerum</name>
    <dbReference type="NCBI Taxonomy" id="1037377"/>
    <lineage>
        <taxon>Bacteria</taxon>
        <taxon>Pseudomonadati</taxon>
        <taxon>Bacteroidota</taxon>
        <taxon>Flavobacteriia</taxon>
        <taxon>Flavobacteriales</taxon>
        <taxon>Weeksellaceae</taxon>
        <taxon>Chryseobacterium group</taxon>
        <taxon>Chryseobacterium</taxon>
    </lineage>
</organism>
<feature type="chain" id="PRO_5046767109" description="Lipoprotein" evidence="1">
    <location>
        <begin position="29"/>
        <end position="171"/>
    </location>
</feature>
<evidence type="ECO:0000313" key="3">
    <source>
        <dbReference type="Proteomes" id="UP000326384"/>
    </source>
</evidence>
<dbReference type="Proteomes" id="UP000326384">
    <property type="component" value="Unassembled WGS sequence"/>
</dbReference>
<evidence type="ECO:0000256" key="1">
    <source>
        <dbReference type="SAM" id="SignalP"/>
    </source>
</evidence>
<dbReference type="RefSeq" id="WP_152288792.1">
    <property type="nucleotide sequence ID" value="NZ_VTPV01000001.1"/>
</dbReference>
<dbReference type="EMBL" id="VTPV01000001">
    <property type="protein sequence ID" value="KAB1232558.1"/>
    <property type="molecule type" value="Genomic_DNA"/>
</dbReference>
<accession>A0A5N4BVT1</accession>
<evidence type="ECO:0008006" key="4">
    <source>
        <dbReference type="Google" id="ProtNLM"/>
    </source>
</evidence>
<protein>
    <recommendedName>
        <fullName evidence="4">Lipoprotein</fullName>
    </recommendedName>
</protein>
<sequence length="171" mass="19842">MIVKKQILNKIFILLFLTLLLCSCSAQKINVNHIVDTYINYNSSKDKMFNPTKTYLLMGLFSENENSQNKVLSLSYNCFECNGNVTDKETVVQYKGYKVIVITDNIENKALLFKYFKNTTKSETFNTIPFNKNIIYDPPAHLGIRFDNKGKIYFICMGGKTKKNEKNLRFK</sequence>
<proteinExistence type="predicted"/>